<gene>
    <name evidence="1" type="ORF">P5673_017801</name>
</gene>
<dbReference type="EMBL" id="JARQWQ010000039">
    <property type="protein sequence ID" value="KAK2559711.1"/>
    <property type="molecule type" value="Genomic_DNA"/>
</dbReference>
<name>A0AAD9V3C9_ACRCE</name>
<organism evidence="1 2">
    <name type="scientific">Acropora cervicornis</name>
    <name type="common">Staghorn coral</name>
    <dbReference type="NCBI Taxonomy" id="6130"/>
    <lineage>
        <taxon>Eukaryota</taxon>
        <taxon>Metazoa</taxon>
        <taxon>Cnidaria</taxon>
        <taxon>Anthozoa</taxon>
        <taxon>Hexacorallia</taxon>
        <taxon>Scleractinia</taxon>
        <taxon>Astrocoeniina</taxon>
        <taxon>Acroporidae</taxon>
        <taxon>Acropora</taxon>
    </lineage>
</organism>
<reference evidence="1" key="2">
    <citation type="journal article" date="2023" name="Science">
        <title>Genomic signatures of disease resistance in endangered staghorn corals.</title>
        <authorList>
            <person name="Vollmer S.V."/>
            <person name="Selwyn J.D."/>
            <person name="Despard B.A."/>
            <person name="Roesel C.L."/>
        </authorList>
    </citation>
    <scope>NUCLEOTIDE SEQUENCE</scope>
    <source>
        <strain evidence="1">K2</strain>
    </source>
</reference>
<accession>A0AAD9V3C9</accession>
<evidence type="ECO:0000313" key="1">
    <source>
        <dbReference type="EMBL" id="KAK2559711.1"/>
    </source>
</evidence>
<comment type="caution">
    <text evidence="1">The sequence shown here is derived from an EMBL/GenBank/DDBJ whole genome shotgun (WGS) entry which is preliminary data.</text>
</comment>
<dbReference type="Proteomes" id="UP001249851">
    <property type="component" value="Unassembled WGS sequence"/>
</dbReference>
<protein>
    <submittedName>
        <fullName evidence="1">Uncharacterized protein</fullName>
    </submittedName>
</protein>
<reference evidence="1" key="1">
    <citation type="journal article" date="2023" name="G3 (Bethesda)">
        <title>Whole genome assembly and annotation of the endangered Caribbean coral Acropora cervicornis.</title>
        <authorList>
            <person name="Selwyn J.D."/>
            <person name="Vollmer S.V."/>
        </authorList>
    </citation>
    <scope>NUCLEOTIDE SEQUENCE</scope>
    <source>
        <strain evidence="1">K2</strain>
    </source>
</reference>
<keyword evidence="2" id="KW-1185">Reference proteome</keyword>
<dbReference type="AlphaFoldDB" id="A0AAD9V3C9"/>
<proteinExistence type="predicted"/>
<sequence length="131" mass="14367">MAAPGVGPPGPSGLWLRPVVCEPVATLPREAPRFTGRCSGTGKMDQNSVKPSDSQFFYSKQQQQQQKLSEISALVCLEEAGNTRKYYRAHAGMSLFAQQSKTGVPAKFSRLPGNTRKLSGTSWYELICRTE</sequence>
<evidence type="ECO:0000313" key="2">
    <source>
        <dbReference type="Proteomes" id="UP001249851"/>
    </source>
</evidence>